<evidence type="ECO:0000259" key="1">
    <source>
        <dbReference type="Pfam" id="PF13223"/>
    </source>
</evidence>
<dbReference type="AlphaFoldDB" id="A0A0F9K1N8"/>
<sequence length="95" mass="11262">MSVYVDWLMKHGFRYGESCHLTADTEEELHEFAAKIGMRRQWCHRGSQVHYDLTKNKRAQAVKLGAFELTREDVLRRLAERRKIWRTGREKGEVG</sequence>
<reference evidence="2" key="1">
    <citation type="journal article" date="2015" name="Nature">
        <title>Complex archaea that bridge the gap between prokaryotes and eukaryotes.</title>
        <authorList>
            <person name="Spang A."/>
            <person name="Saw J.H."/>
            <person name="Jorgensen S.L."/>
            <person name="Zaremba-Niedzwiedzka K."/>
            <person name="Martijn J."/>
            <person name="Lind A.E."/>
            <person name="van Eijk R."/>
            <person name="Schleper C."/>
            <person name="Guy L."/>
            <person name="Ettema T.J."/>
        </authorList>
    </citation>
    <scope>NUCLEOTIDE SEQUENCE</scope>
</reference>
<feature type="domain" description="DUF4031" evidence="1">
    <location>
        <begin position="3"/>
        <end position="80"/>
    </location>
</feature>
<comment type="caution">
    <text evidence="2">The sequence shown here is derived from an EMBL/GenBank/DDBJ whole genome shotgun (WGS) entry which is preliminary data.</text>
</comment>
<dbReference type="Pfam" id="PF13223">
    <property type="entry name" value="DUF4031"/>
    <property type="match status" value="1"/>
</dbReference>
<evidence type="ECO:0000313" key="2">
    <source>
        <dbReference type="EMBL" id="KKM68606.1"/>
    </source>
</evidence>
<organism evidence="2">
    <name type="scientific">marine sediment metagenome</name>
    <dbReference type="NCBI Taxonomy" id="412755"/>
    <lineage>
        <taxon>unclassified sequences</taxon>
        <taxon>metagenomes</taxon>
        <taxon>ecological metagenomes</taxon>
    </lineage>
</organism>
<protein>
    <recommendedName>
        <fullName evidence="1">DUF4031 domain-containing protein</fullName>
    </recommendedName>
</protein>
<proteinExistence type="predicted"/>
<gene>
    <name evidence="2" type="ORF">LCGC14_1459210</name>
</gene>
<name>A0A0F9K1N8_9ZZZZ</name>
<dbReference type="EMBL" id="LAZR01010138">
    <property type="protein sequence ID" value="KKM68606.1"/>
    <property type="molecule type" value="Genomic_DNA"/>
</dbReference>
<accession>A0A0F9K1N8</accession>
<dbReference type="InterPro" id="IPR025109">
    <property type="entry name" value="DUF4031"/>
</dbReference>